<dbReference type="EMBL" id="JBHEZZ010000045">
    <property type="protein sequence ID" value="MFC1407421.1"/>
    <property type="molecule type" value="Genomic_DNA"/>
</dbReference>
<organism evidence="1 2">
    <name type="scientific">Streptacidiphilus cavernicola</name>
    <dbReference type="NCBI Taxonomy" id="3342716"/>
    <lineage>
        <taxon>Bacteria</taxon>
        <taxon>Bacillati</taxon>
        <taxon>Actinomycetota</taxon>
        <taxon>Actinomycetes</taxon>
        <taxon>Kitasatosporales</taxon>
        <taxon>Streptomycetaceae</taxon>
        <taxon>Streptacidiphilus</taxon>
    </lineage>
</organism>
<gene>
    <name evidence="1" type="ORF">ACEZDJ_39700</name>
</gene>
<dbReference type="RefSeq" id="WP_030265706.1">
    <property type="nucleotide sequence ID" value="NZ_JBHEZZ010000045.1"/>
</dbReference>
<reference evidence="1 2" key="1">
    <citation type="submission" date="2024-09" db="EMBL/GenBank/DDBJ databases">
        <authorList>
            <person name="Lee S.D."/>
        </authorList>
    </citation>
    <scope>NUCLEOTIDE SEQUENCE [LARGE SCALE GENOMIC DNA]</scope>
    <source>
        <strain evidence="1 2">N1-5</strain>
    </source>
</reference>
<dbReference type="Proteomes" id="UP001592528">
    <property type="component" value="Unassembled WGS sequence"/>
</dbReference>
<protein>
    <submittedName>
        <fullName evidence="1">Uncharacterized protein</fullName>
    </submittedName>
</protein>
<sequence length="214" mass="23792">MTDWATLSNLGTAAGTLVLAAATFSAVRSAERSARAAERSVQASLRPLLITSRAEAPKQKVLWQDGQWAHLPGSAGYLTLANEVVYLAASIRNVGPGLAVIHGWRIGERPRFAEHEHPPVEDFHRQGRDLYIAPGDTGFWHAAVRETSDPDHATLLAQMKERDRINIDLLYGDGEGGQRTISRFSFMPKRDGESADDWFCQVVRHWNVDRPDPR</sequence>
<accession>A0ABV6V1B1</accession>
<evidence type="ECO:0000313" key="2">
    <source>
        <dbReference type="Proteomes" id="UP001592528"/>
    </source>
</evidence>
<proteinExistence type="predicted"/>
<evidence type="ECO:0000313" key="1">
    <source>
        <dbReference type="EMBL" id="MFC1407421.1"/>
    </source>
</evidence>
<comment type="caution">
    <text evidence="1">The sequence shown here is derived from an EMBL/GenBank/DDBJ whole genome shotgun (WGS) entry which is preliminary data.</text>
</comment>
<keyword evidence="2" id="KW-1185">Reference proteome</keyword>
<name>A0ABV6V1B1_9ACTN</name>